<gene>
    <name evidence="2" type="primary">trh</name>
    <name evidence="2" type="ORF">EVAR_73124_1</name>
</gene>
<name>A0A4C1SSP6_EUMVA</name>
<keyword evidence="3" id="KW-1185">Reference proteome</keyword>
<accession>A0A4C1SSP6</accession>
<dbReference type="STRING" id="151549.A0A4C1SSP6"/>
<evidence type="ECO:0000313" key="3">
    <source>
        <dbReference type="Proteomes" id="UP000299102"/>
    </source>
</evidence>
<protein>
    <submittedName>
        <fullName evidence="2">Protein trachealess</fullName>
    </submittedName>
</protein>
<feature type="region of interest" description="Disordered" evidence="1">
    <location>
        <begin position="1"/>
        <end position="22"/>
    </location>
</feature>
<dbReference type="EMBL" id="BGZK01003729">
    <property type="protein sequence ID" value="GBP04081.1"/>
    <property type="molecule type" value="Genomic_DNA"/>
</dbReference>
<evidence type="ECO:0000256" key="1">
    <source>
        <dbReference type="SAM" id="MobiDB-lite"/>
    </source>
</evidence>
<evidence type="ECO:0000313" key="2">
    <source>
        <dbReference type="EMBL" id="GBP04081.1"/>
    </source>
</evidence>
<dbReference type="AlphaFoldDB" id="A0A4C1SSP6"/>
<comment type="caution">
    <text evidence="2">The sequence shown here is derived from an EMBL/GenBank/DDBJ whole genome shotgun (WGS) entry which is preliminary data.</text>
</comment>
<dbReference type="Proteomes" id="UP000299102">
    <property type="component" value="Unassembled WGS sequence"/>
</dbReference>
<reference evidence="2 3" key="1">
    <citation type="journal article" date="2019" name="Commun. Biol.">
        <title>The bagworm genome reveals a unique fibroin gene that provides high tensile strength.</title>
        <authorList>
            <person name="Kono N."/>
            <person name="Nakamura H."/>
            <person name="Ohtoshi R."/>
            <person name="Tomita M."/>
            <person name="Numata K."/>
            <person name="Arakawa K."/>
        </authorList>
    </citation>
    <scope>NUCLEOTIDE SEQUENCE [LARGE SCALE GENOMIC DNA]</scope>
</reference>
<feature type="compositionally biased region" description="Polar residues" evidence="1">
    <location>
        <begin position="9"/>
        <end position="22"/>
    </location>
</feature>
<organism evidence="2 3">
    <name type="scientific">Eumeta variegata</name>
    <name type="common">Bagworm moth</name>
    <name type="synonym">Eumeta japonica</name>
    <dbReference type="NCBI Taxonomy" id="151549"/>
    <lineage>
        <taxon>Eukaryota</taxon>
        <taxon>Metazoa</taxon>
        <taxon>Ecdysozoa</taxon>
        <taxon>Arthropoda</taxon>
        <taxon>Hexapoda</taxon>
        <taxon>Insecta</taxon>
        <taxon>Pterygota</taxon>
        <taxon>Neoptera</taxon>
        <taxon>Endopterygota</taxon>
        <taxon>Lepidoptera</taxon>
        <taxon>Glossata</taxon>
        <taxon>Ditrysia</taxon>
        <taxon>Tineoidea</taxon>
        <taxon>Psychidae</taxon>
        <taxon>Oiketicinae</taxon>
        <taxon>Eumeta</taxon>
    </lineage>
</organism>
<proteinExistence type="predicted"/>
<sequence length="118" mass="12942">MTLPGSVSPRDSNNSINTGKTATTLTSLNGGYDYADPLKLNTLQPAALEQIYPQRFPLSHKPYSAAAAMHHTSTTDASSGLTYSNLDQPQYLPHIPVFICITRVLQRVVGIRHHHRST</sequence>